<dbReference type="EC" id="1.1.1.49" evidence="7"/>
<feature type="binding site" evidence="7">
    <location>
        <position position="185"/>
    </location>
    <ligand>
        <name>substrate</name>
    </ligand>
</feature>
<dbReference type="EMBL" id="BBYR01000047">
    <property type="protein sequence ID" value="GAP37437.1"/>
    <property type="molecule type" value="Genomic_DNA"/>
</dbReference>
<comment type="pathway">
    <text evidence="1 7">Carbohydrate degradation; pentose phosphate pathway; D-ribulose 5-phosphate from D-glucose 6-phosphate (oxidative stage): step 1/3.</text>
</comment>
<keyword evidence="6 7" id="KW-0119">Carbohydrate metabolism</keyword>
<evidence type="ECO:0000313" key="11">
    <source>
        <dbReference type="Proteomes" id="UP000037660"/>
    </source>
</evidence>
<dbReference type="Gene3D" id="3.40.50.720">
    <property type="entry name" value="NAD(P)-binding Rossmann-like Domain"/>
    <property type="match status" value="1"/>
</dbReference>
<dbReference type="OrthoDB" id="9802739at2"/>
<dbReference type="AlphaFoldDB" id="A0A0K8P473"/>
<evidence type="ECO:0000256" key="5">
    <source>
        <dbReference type="ARBA" id="ARBA00023002"/>
    </source>
</evidence>
<reference evidence="11" key="1">
    <citation type="submission" date="2015-07" db="EMBL/GenBank/DDBJ databases">
        <title>Discovery of a poly(ethylene terephthalate assimilation.</title>
        <authorList>
            <person name="Yoshida S."/>
            <person name="Hiraga K."/>
            <person name="Takehana T."/>
            <person name="Taniguchi I."/>
            <person name="Yamaji H."/>
            <person name="Maeda Y."/>
            <person name="Toyohara K."/>
            <person name="Miyamoto K."/>
            <person name="Kimura Y."/>
            <person name="Oda K."/>
        </authorList>
    </citation>
    <scope>NUCLEOTIDE SEQUENCE [LARGE SCALE GENOMIC DNA]</scope>
    <source>
        <strain evidence="11">NBRC 110686 / TISTR 2288 / 201-F6</strain>
    </source>
</reference>
<keyword evidence="5 7" id="KW-0560">Oxidoreductase</keyword>
<dbReference type="Pfam" id="PF00479">
    <property type="entry name" value="G6PD_N"/>
    <property type="match status" value="1"/>
</dbReference>
<dbReference type="PRINTS" id="PR00079">
    <property type="entry name" value="G6PDHDRGNASE"/>
</dbReference>
<feature type="domain" description="Glucose-6-phosphate dehydrogenase C-terminal" evidence="9">
    <location>
        <begin position="192"/>
        <end position="470"/>
    </location>
</feature>
<evidence type="ECO:0000259" key="9">
    <source>
        <dbReference type="Pfam" id="PF02781"/>
    </source>
</evidence>
<dbReference type="PANTHER" id="PTHR23429">
    <property type="entry name" value="GLUCOSE-6-PHOSPHATE 1-DEHYDROGENASE G6PD"/>
    <property type="match status" value="1"/>
</dbReference>
<dbReference type="InterPro" id="IPR019796">
    <property type="entry name" value="G6P_DH_AS"/>
</dbReference>
<gene>
    <name evidence="7" type="primary">zwf</name>
    <name evidence="10" type="ORF">ISF6_3292</name>
</gene>
<evidence type="ECO:0000313" key="10">
    <source>
        <dbReference type="EMBL" id="GAP37437.1"/>
    </source>
</evidence>
<dbReference type="InterPro" id="IPR001282">
    <property type="entry name" value="G6P_DH"/>
</dbReference>
<feature type="binding site" evidence="7">
    <location>
        <position position="151"/>
    </location>
    <ligand>
        <name>NADP(+)</name>
        <dbReference type="ChEBI" id="CHEBI:58349"/>
    </ligand>
</feature>
<dbReference type="UniPathway" id="UPA00115">
    <property type="reaction ID" value="UER00408"/>
</dbReference>
<feature type="binding site" evidence="7">
    <location>
        <begin position="20"/>
        <end position="27"/>
    </location>
    <ligand>
        <name>NADP(+)</name>
        <dbReference type="ChEBI" id="CHEBI:58349"/>
    </ligand>
</feature>
<comment type="caution">
    <text evidence="10">The sequence shown here is derived from an EMBL/GenBank/DDBJ whole genome shotgun (WGS) entry which is preliminary data.</text>
</comment>
<comment type="caution">
    <text evidence="7">Lacks conserved residue(s) required for the propagation of feature annotation.</text>
</comment>
<name>A0A0K8P473_PISS1</name>
<dbReference type="PANTHER" id="PTHR23429:SF0">
    <property type="entry name" value="GLUCOSE-6-PHOSPHATE 1-DEHYDROGENASE"/>
    <property type="match status" value="1"/>
</dbReference>
<feature type="binding site" evidence="7">
    <location>
        <position position="219"/>
    </location>
    <ligand>
        <name>substrate</name>
    </ligand>
</feature>
<dbReference type="PROSITE" id="PS00069">
    <property type="entry name" value="G6P_DEHYDROGENASE"/>
    <property type="match status" value="1"/>
</dbReference>
<keyword evidence="3 7" id="KW-0313">Glucose metabolism</keyword>
<evidence type="ECO:0000256" key="6">
    <source>
        <dbReference type="ARBA" id="ARBA00023277"/>
    </source>
</evidence>
<dbReference type="SUPFAM" id="SSF55347">
    <property type="entry name" value="Glyceraldehyde-3-phosphate dehydrogenase-like, C-terminal domain"/>
    <property type="match status" value="1"/>
</dbReference>
<dbReference type="SUPFAM" id="SSF51735">
    <property type="entry name" value="NAD(P)-binding Rossmann-fold domains"/>
    <property type="match status" value="1"/>
</dbReference>
<comment type="similarity">
    <text evidence="2 7">Belongs to the glucose-6-phosphate dehydrogenase family.</text>
</comment>
<organism evidence="10 11">
    <name type="scientific">Piscinibacter sakaiensis</name>
    <name type="common">Ideonella sakaiensis</name>
    <dbReference type="NCBI Taxonomy" id="1547922"/>
    <lineage>
        <taxon>Bacteria</taxon>
        <taxon>Pseudomonadati</taxon>
        <taxon>Pseudomonadota</taxon>
        <taxon>Betaproteobacteria</taxon>
        <taxon>Burkholderiales</taxon>
        <taxon>Sphaerotilaceae</taxon>
        <taxon>Piscinibacter</taxon>
    </lineage>
</organism>
<dbReference type="GO" id="GO:0009051">
    <property type="term" value="P:pentose-phosphate shunt, oxidative branch"/>
    <property type="evidence" value="ECO:0007669"/>
    <property type="project" value="TreeGrafter"/>
</dbReference>
<evidence type="ECO:0000256" key="1">
    <source>
        <dbReference type="ARBA" id="ARBA00004937"/>
    </source>
</evidence>
<proteinExistence type="inferred from homology"/>
<accession>A0A0K8P473</accession>
<evidence type="ECO:0000256" key="4">
    <source>
        <dbReference type="ARBA" id="ARBA00022857"/>
    </source>
</evidence>
<dbReference type="RefSeq" id="WP_054021378.1">
    <property type="nucleotide sequence ID" value="NZ_BBYR01000047.1"/>
</dbReference>
<dbReference type="InterPro" id="IPR022674">
    <property type="entry name" value="G6P_DH_NAD-bd"/>
</dbReference>
<dbReference type="GO" id="GO:0005829">
    <property type="term" value="C:cytosol"/>
    <property type="evidence" value="ECO:0007669"/>
    <property type="project" value="TreeGrafter"/>
</dbReference>
<dbReference type="Gene3D" id="3.30.360.10">
    <property type="entry name" value="Dihydrodipicolinate Reductase, domain 2"/>
    <property type="match status" value="1"/>
</dbReference>
<comment type="catalytic activity">
    <reaction evidence="7">
        <text>D-glucose 6-phosphate + NADP(+) = 6-phospho-D-glucono-1,5-lactone + NADPH + H(+)</text>
        <dbReference type="Rhea" id="RHEA:15841"/>
        <dbReference type="ChEBI" id="CHEBI:15378"/>
        <dbReference type="ChEBI" id="CHEBI:57783"/>
        <dbReference type="ChEBI" id="CHEBI:57955"/>
        <dbReference type="ChEBI" id="CHEBI:58349"/>
        <dbReference type="ChEBI" id="CHEBI:61548"/>
        <dbReference type="EC" id="1.1.1.49"/>
    </reaction>
</comment>
<evidence type="ECO:0000259" key="8">
    <source>
        <dbReference type="Pfam" id="PF00479"/>
    </source>
</evidence>
<protein>
    <recommendedName>
        <fullName evidence="7">Glucose-6-phosphate 1-dehydrogenase</fullName>
        <shortName evidence="7">G6PD</shortName>
        <ecNumber evidence="7">1.1.1.49</ecNumber>
    </recommendedName>
</protein>
<evidence type="ECO:0000256" key="7">
    <source>
        <dbReference type="HAMAP-Rule" id="MF_00966"/>
    </source>
</evidence>
<dbReference type="GO" id="GO:0006006">
    <property type="term" value="P:glucose metabolic process"/>
    <property type="evidence" value="ECO:0007669"/>
    <property type="project" value="UniProtKB-KW"/>
</dbReference>
<dbReference type="InterPro" id="IPR022675">
    <property type="entry name" value="G6P_DH_C"/>
</dbReference>
<keyword evidence="4 7" id="KW-0521">NADP</keyword>
<sequence>MAKIPPGVGPRYPQVVVLFGATGDLARRKLISGLYHLASSGFIPGCRVIGVSLDDLDADGFRAIARQALGDFSARKVSEADWQAFAAGLDYVPLSAGAPALRAAVERAEQAIGRESRRLHYLSVPPNAALPAVHLLREAGLVDGARIVMEKPFGTDLASARSLNQRLHEVFEEAQIFRIDHFLGKEPAQNILAFRFANGLFEPIWNRNFIDHVQIDVPETLGLGKRAGFYEQTGAYRDMVVTHLFQILGFMAMEPPTSLDPQPIGEEKNKVFRSMLPIQPGDVVRGQYSGYRREEGVDPDSDTETFIALRCHIDNWRWAGVPFYLRTGKRMAEGQRIISIAFREPPKSMFPPGSGVGAQGPDHLTFDLADATKMSLSFYGKRPGPGMRLDKLSLQFAMKDTDLAGEVLEAYERLILDAMRGDRTLFTTAEGIERLWEVSVPLLENPPPVRLYEPGSWGPKPVHQLIAPHAWRLPFERAWRDPNTTGG</sequence>
<dbReference type="HAMAP" id="MF_00966">
    <property type="entry name" value="G6PD"/>
    <property type="match status" value="1"/>
</dbReference>
<feature type="binding site" evidence="7">
    <location>
        <position position="181"/>
    </location>
    <ligand>
        <name>substrate</name>
    </ligand>
</feature>
<dbReference type="GO" id="GO:0050661">
    <property type="term" value="F:NADP binding"/>
    <property type="evidence" value="ECO:0007669"/>
    <property type="project" value="UniProtKB-UniRule"/>
</dbReference>
<feature type="domain" description="Glucose-6-phosphate dehydrogenase NAD-binding" evidence="8">
    <location>
        <begin position="17"/>
        <end position="190"/>
    </location>
</feature>
<dbReference type="Proteomes" id="UP000037660">
    <property type="component" value="Unassembled WGS sequence"/>
</dbReference>
<dbReference type="PIRSF" id="PIRSF000110">
    <property type="entry name" value="G6PD"/>
    <property type="match status" value="1"/>
</dbReference>
<dbReference type="InterPro" id="IPR036291">
    <property type="entry name" value="NAD(P)-bd_dom_sf"/>
</dbReference>
<feature type="active site" description="Proton acceptor" evidence="7">
    <location>
        <position position="243"/>
    </location>
</feature>
<feature type="binding site" evidence="7">
    <location>
        <position position="238"/>
    </location>
    <ligand>
        <name>substrate</name>
    </ligand>
</feature>
<feature type="binding site" evidence="7">
    <location>
        <position position="329"/>
    </location>
    <ligand>
        <name>substrate</name>
    </ligand>
</feature>
<dbReference type="NCBIfam" id="TIGR00871">
    <property type="entry name" value="zwf"/>
    <property type="match status" value="1"/>
</dbReference>
<evidence type="ECO:0000256" key="2">
    <source>
        <dbReference type="ARBA" id="ARBA00009975"/>
    </source>
</evidence>
<evidence type="ECO:0000256" key="3">
    <source>
        <dbReference type="ARBA" id="ARBA00022526"/>
    </source>
</evidence>
<dbReference type="STRING" id="1547922.ISF6_3292"/>
<dbReference type="GO" id="GO:0004345">
    <property type="term" value="F:glucose-6-phosphate dehydrogenase activity"/>
    <property type="evidence" value="ECO:0007669"/>
    <property type="project" value="UniProtKB-UniRule"/>
</dbReference>
<keyword evidence="11" id="KW-1185">Reference proteome</keyword>
<dbReference type="Pfam" id="PF02781">
    <property type="entry name" value="G6PD_C"/>
    <property type="match status" value="1"/>
</dbReference>
<comment type="function">
    <text evidence="7">Catalyzes the oxidation of glucose 6-phosphate to 6-phosphogluconolactone.</text>
</comment>
<reference evidence="10 11" key="2">
    <citation type="journal article" date="2016" name="Science">
        <title>A bacterium that degrades and assimilates poly(ethylene terephthalate).</title>
        <authorList>
            <person name="Yoshida S."/>
            <person name="Hiraga K."/>
            <person name="Takehana T."/>
            <person name="Taniguchi I."/>
            <person name="Yamaji H."/>
            <person name="Maeda Y."/>
            <person name="Toyohara K."/>
            <person name="Miyamoto K."/>
            <person name="Kimura Y."/>
            <person name="Oda K."/>
        </authorList>
    </citation>
    <scope>NUCLEOTIDE SEQUENCE [LARGE SCALE GENOMIC DNA]</scope>
    <source>
        <strain evidence="11">NBRC 110686 / TISTR 2288 / 201-F6</strain>
    </source>
</reference>